<dbReference type="eggNOG" id="KOG2579">
    <property type="taxonomic scope" value="Eukaryota"/>
</dbReference>
<dbReference type="InterPro" id="IPR050373">
    <property type="entry name" value="Fibrinogen_C-term_domain"/>
</dbReference>
<dbReference type="PANTHER" id="PTHR19143">
    <property type="entry name" value="FIBRINOGEN/TENASCIN/ANGIOPOEITIN"/>
    <property type="match status" value="1"/>
</dbReference>
<evidence type="ECO:0000313" key="5">
    <source>
        <dbReference type="Proteomes" id="UP000007801"/>
    </source>
</evidence>
<dbReference type="EMBL" id="CH902624">
    <property type="protein sequence ID" value="EDV33156.2"/>
    <property type="molecule type" value="Genomic_DNA"/>
</dbReference>
<dbReference type="Gene3D" id="3.90.215.10">
    <property type="entry name" value="Gamma Fibrinogen, chain A, domain 1"/>
    <property type="match status" value="1"/>
</dbReference>
<dbReference type="InterPro" id="IPR020837">
    <property type="entry name" value="Fibrinogen_CS"/>
</dbReference>
<dbReference type="PROSITE" id="PS00514">
    <property type="entry name" value="FIBRINOGEN_C_1"/>
    <property type="match status" value="1"/>
</dbReference>
<dbReference type="InterPro" id="IPR002181">
    <property type="entry name" value="Fibrinogen_a/b/g_C_dom"/>
</dbReference>
<evidence type="ECO:0000256" key="2">
    <source>
        <dbReference type="SAM" id="Coils"/>
    </source>
</evidence>
<proteinExistence type="predicted"/>
<reference evidence="4 5" key="1">
    <citation type="journal article" date="2007" name="Nature">
        <title>Evolution of genes and genomes on the Drosophila phylogeny.</title>
        <authorList>
            <consortium name="Drosophila 12 Genomes Consortium"/>
            <person name="Clark A.G."/>
            <person name="Eisen M.B."/>
            <person name="Smith D.R."/>
            <person name="Bergman C.M."/>
            <person name="Oliver B."/>
            <person name="Markow T.A."/>
            <person name="Kaufman T.C."/>
            <person name="Kellis M."/>
            <person name="Gelbart W."/>
            <person name="Iyer V.N."/>
            <person name="Pollard D.A."/>
            <person name="Sackton T.B."/>
            <person name="Larracuente A.M."/>
            <person name="Singh N.D."/>
            <person name="Abad J.P."/>
            <person name="Abt D.N."/>
            <person name="Adryan B."/>
            <person name="Aguade M."/>
            <person name="Akashi H."/>
            <person name="Anderson W.W."/>
            <person name="Aquadro C.F."/>
            <person name="Ardell D.H."/>
            <person name="Arguello R."/>
            <person name="Artieri C.G."/>
            <person name="Barbash D.A."/>
            <person name="Barker D."/>
            <person name="Barsanti P."/>
            <person name="Batterham P."/>
            <person name="Batzoglou S."/>
            <person name="Begun D."/>
            <person name="Bhutkar A."/>
            <person name="Blanco E."/>
            <person name="Bosak S.A."/>
            <person name="Bradley R.K."/>
            <person name="Brand A.D."/>
            <person name="Brent M.R."/>
            <person name="Brooks A.N."/>
            <person name="Brown R.H."/>
            <person name="Butlin R.K."/>
            <person name="Caggese C."/>
            <person name="Calvi B.R."/>
            <person name="Bernardo de Carvalho A."/>
            <person name="Caspi A."/>
            <person name="Castrezana S."/>
            <person name="Celniker S.E."/>
            <person name="Chang J.L."/>
            <person name="Chapple C."/>
            <person name="Chatterji S."/>
            <person name="Chinwalla A."/>
            <person name="Civetta A."/>
            <person name="Clifton S.W."/>
            <person name="Comeron J.M."/>
            <person name="Costello J.C."/>
            <person name="Coyne J.A."/>
            <person name="Daub J."/>
            <person name="David R.G."/>
            <person name="Delcher A.L."/>
            <person name="Delehaunty K."/>
            <person name="Do C.B."/>
            <person name="Ebling H."/>
            <person name="Edwards K."/>
            <person name="Eickbush T."/>
            <person name="Evans J.D."/>
            <person name="Filipski A."/>
            <person name="Findeiss S."/>
            <person name="Freyhult E."/>
            <person name="Fulton L."/>
            <person name="Fulton R."/>
            <person name="Garcia A.C."/>
            <person name="Gardiner A."/>
            <person name="Garfield D.A."/>
            <person name="Garvin B.E."/>
            <person name="Gibson G."/>
            <person name="Gilbert D."/>
            <person name="Gnerre S."/>
            <person name="Godfrey J."/>
            <person name="Good R."/>
            <person name="Gotea V."/>
            <person name="Gravely B."/>
            <person name="Greenberg A.J."/>
            <person name="Griffiths-Jones S."/>
            <person name="Gross S."/>
            <person name="Guigo R."/>
            <person name="Gustafson E.A."/>
            <person name="Haerty W."/>
            <person name="Hahn M.W."/>
            <person name="Halligan D.L."/>
            <person name="Halpern A.L."/>
            <person name="Halter G.M."/>
            <person name="Han M.V."/>
            <person name="Heger A."/>
            <person name="Hillier L."/>
            <person name="Hinrichs A.S."/>
            <person name="Holmes I."/>
            <person name="Hoskins R.A."/>
            <person name="Hubisz M.J."/>
            <person name="Hultmark D."/>
            <person name="Huntley M.A."/>
            <person name="Jaffe D.B."/>
            <person name="Jagadeeshan S."/>
            <person name="Jeck W.R."/>
            <person name="Johnson J."/>
            <person name="Jones C.D."/>
            <person name="Jordan W.C."/>
            <person name="Karpen G.H."/>
            <person name="Kataoka E."/>
            <person name="Keightley P.D."/>
            <person name="Kheradpour P."/>
            <person name="Kirkness E.F."/>
            <person name="Koerich L.B."/>
            <person name="Kristiansen K."/>
            <person name="Kudrna D."/>
            <person name="Kulathinal R.J."/>
            <person name="Kumar S."/>
            <person name="Kwok R."/>
            <person name="Lander E."/>
            <person name="Langley C.H."/>
            <person name="Lapoint R."/>
            <person name="Lazzaro B.P."/>
            <person name="Lee S.J."/>
            <person name="Levesque L."/>
            <person name="Li R."/>
            <person name="Lin C.F."/>
            <person name="Lin M.F."/>
            <person name="Lindblad-Toh K."/>
            <person name="Llopart A."/>
            <person name="Long M."/>
            <person name="Low L."/>
            <person name="Lozovsky E."/>
            <person name="Lu J."/>
            <person name="Luo M."/>
            <person name="Machado C.A."/>
            <person name="Makalowski W."/>
            <person name="Marzo M."/>
            <person name="Matsuda M."/>
            <person name="Matzkin L."/>
            <person name="McAllister B."/>
            <person name="McBride C.S."/>
            <person name="McKernan B."/>
            <person name="McKernan K."/>
            <person name="Mendez-Lago M."/>
            <person name="Minx P."/>
            <person name="Mollenhauer M.U."/>
            <person name="Montooth K."/>
            <person name="Mount S.M."/>
            <person name="Mu X."/>
            <person name="Myers E."/>
            <person name="Negre B."/>
            <person name="Newfeld S."/>
            <person name="Nielsen R."/>
            <person name="Noor M.A."/>
            <person name="O'Grady P."/>
            <person name="Pachter L."/>
            <person name="Papaceit M."/>
            <person name="Parisi M.J."/>
            <person name="Parisi M."/>
            <person name="Parts L."/>
            <person name="Pedersen J.S."/>
            <person name="Pesole G."/>
            <person name="Phillippy A.M."/>
            <person name="Ponting C.P."/>
            <person name="Pop M."/>
            <person name="Porcelli D."/>
            <person name="Powell J.R."/>
            <person name="Prohaska S."/>
            <person name="Pruitt K."/>
            <person name="Puig M."/>
            <person name="Quesneville H."/>
            <person name="Ram K.R."/>
            <person name="Rand D."/>
            <person name="Rasmussen M.D."/>
            <person name="Reed L.K."/>
            <person name="Reenan R."/>
            <person name="Reily A."/>
            <person name="Remington K.A."/>
            <person name="Rieger T.T."/>
            <person name="Ritchie M.G."/>
            <person name="Robin C."/>
            <person name="Rogers Y.H."/>
            <person name="Rohde C."/>
            <person name="Rozas J."/>
            <person name="Rubenfield M.J."/>
            <person name="Ruiz A."/>
            <person name="Russo S."/>
            <person name="Salzberg S.L."/>
            <person name="Sanchez-Gracia A."/>
            <person name="Saranga D.J."/>
            <person name="Sato H."/>
            <person name="Schaeffer S.W."/>
            <person name="Schatz M.C."/>
            <person name="Schlenke T."/>
            <person name="Schwartz R."/>
            <person name="Segarra C."/>
            <person name="Singh R.S."/>
            <person name="Sirot L."/>
            <person name="Sirota M."/>
            <person name="Sisneros N.B."/>
            <person name="Smith C.D."/>
            <person name="Smith T.F."/>
            <person name="Spieth J."/>
            <person name="Stage D.E."/>
            <person name="Stark A."/>
            <person name="Stephan W."/>
            <person name="Strausberg R.L."/>
            <person name="Strempel S."/>
            <person name="Sturgill D."/>
            <person name="Sutton G."/>
            <person name="Sutton G.G."/>
            <person name="Tao W."/>
            <person name="Teichmann S."/>
            <person name="Tobari Y.N."/>
            <person name="Tomimura Y."/>
            <person name="Tsolas J.M."/>
            <person name="Valente V.L."/>
            <person name="Venter E."/>
            <person name="Venter J.C."/>
            <person name="Vicario S."/>
            <person name="Vieira F.G."/>
            <person name="Vilella A.J."/>
            <person name="Villasante A."/>
            <person name="Walenz B."/>
            <person name="Wang J."/>
            <person name="Wasserman M."/>
            <person name="Watts T."/>
            <person name="Wilson D."/>
            <person name="Wilson R.K."/>
            <person name="Wing R.A."/>
            <person name="Wolfner M.F."/>
            <person name="Wong A."/>
            <person name="Wong G.K."/>
            <person name="Wu C.I."/>
            <person name="Wu G."/>
            <person name="Yamamoto D."/>
            <person name="Yang H.P."/>
            <person name="Yang S.P."/>
            <person name="Yorke J.A."/>
            <person name="Yoshida K."/>
            <person name="Zdobnov E."/>
            <person name="Zhang P."/>
            <person name="Zhang Y."/>
            <person name="Zimin A.V."/>
            <person name="Baldwin J."/>
            <person name="Abdouelleil A."/>
            <person name="Abdulkadir J."/>
            <person name="Abebe A."/>
            <person name="Abera B."/>
            <person name="Abreu J."/>
            <person name="Acer S.C."/>
            <person name="Aftuck L."/>
            <person name="Alexander A."/>
            <person name="An P."/>
            <person name="Anderson E."/>
            <person name="Anderson S."/>
            <person name="Arachi H."/>
            <person name="Azer M."/>
            <person name="Bachantsang P."/>
            <person name="Barry A."/>
            <person name="Bayul T."/>
            <person name="Berlin A."/>
            <person name="Bessette D."/>
            <person name="Bloom T."/>
            <person name="Blye J."/>
            <person name="Boguslavskiy L."/>
            <person name="Bonnet C."/>
            <person name="Boukhgalter B."/>
            <person name="Bourzgui I."/>
            <person name="Brown A."/>
            <person name="Cahill P."/>
            <person name="Channer S."/>
            <person name="Cheshatsang Y."/>
            <person name="Chuda L."/>
            <person name="Citroen M."/>
            <person name="Collymore A."/>
            <person name="Cooke P."/>
            <person name="Costello M."/>
            <person name="D'Aco K."/>
            <person name="Daza R."/>
            <person name="De Haan G."/>
            <person name="DeGray S."/>
            <person name="DeMaso C."/>
            <person name="Dhargay N."/>
            <person name="Dooley K."/>
            <person name="Dooley E."/>
            <person name="Doricent M."/>
            <person name="Dorje P."/>
            <person name="Dorjee K."/>
            <person name="Dupes A."/>
            <person name="Elong R."/>
            <person name="Falk J."/>
            <person name="Farina A."/>
            <person name="Faro S."/>
            <person name="Ferguson D."/>
            <person name="Fisher S."/>
            <person name="Foley C.D."/>
            <person name="Franke A."/>
            <person name="Friedrich D."/>
            <person name="Gadbois L."/>
            <person name="Gearin G."/>
            <person name="Gearin C.R."/>
            <person name="Giannoukos G."/>
            <person name="Goode T."/>
            <person name="Graham J."/>
            <person name="Grandbois E."/>
            <person name="Grewal S."/>
            <person name="Gyaltsen K."/>
            <person name="Hafez N."/>
            <person name="Hagos B."/>
            <person name="Hall J."/>
            <person name="Henson C."/>
            <person name="Hollinger A."/>
            <person name="Honan T."/>
            <person name="Huard M.D."/>
            <person name="Hughes L."/>
            <person name="Hurhula B."/>
            <person name="Husby M.E."/>
            <person name="Kamat A."/>
            <person name="Kanga B."/>
            <person name="Kashin S."/>
            <person name="Khazanovich D."/>
            <person name="Kisner P."/>
            <person name="Lance K."/>
            <person name="Lara M."/>
            <person name="Lee W."/>
            <person name="Lennon N."/>
            <person name="Letendre F."/>
            <person name="LeVine R."/>
            <person name="Lipovsky A."/>
            <person name="Liu X."/>
            <person name="Liu J."/>
            <person name="Liu S."/>
            <person name="Lokyitsang T."/>
            <person name="Lokyitsang Y."/>
            <person name="Lubonja R."/>
            <person name="Lui A."/>
            <person name="MacDonald P."/>
            <person name="Magnisalis V."/>
            <person name="Maru K."/>
            <person name="Matthews C."/>
            <person name="McCusker W."/>
            <person name="McDonough S."/>
            <person name="Mehta T."/>
            <person name="Meldrim J."/>
            <person name="Meneus L."/>
            <person name="Mihai O."/>
            <person name="Mihalev A."/>
            <person name="Mihova T."/>
            <person name="Mittelman R."/>
            <person name="Mlenga V."/>
            <person name="Montmayeur A."/>
            <person name="Mulrain L."/>
            <person name="Navidi A."/>
            <person name="Naylor J."/>
            <person name="Negash T."/>
            <person name="Nguyen T."/>
            <person name="Nguyen N."/>
            <person name="Nicol R."/>
            <person name="Norbu C."/>
            <person name="Norbu N."/>
            <person name="Novod N."/>
            <person name="O'Neill B."/>
            <person name="Osman S."/>
            <person name="Markiewicz E."/>
            <person name="Oyono O.L."/>
            <person name="Patti C."/>
            <person name="Phunkhang P."/>
            <person name="Pierre F."/>
            <person name="Priest M."/>
            <person name="Raghuraman S."/>
            <person name="Rege F."/>
            <person name="Reyes R."/>
            <person name="Rise C."/>
            <person name="Rogov P."/>
            <person name="Ross K."/>
            <person name="Ryan E."/>
            <person name="Settipalli S."/>
            <person name="Shea T."/>
            <person name="Sherpa N."/>
            <person name="Shi L."/>
            <person name="Shih D."/>
            <person name="Sparrow T."/>
            <person name="Spaulding J."/>
            <person name="Stalker J."/>
            <person name="Stange-Thomann N."/>
            <person name="Stavropoulos S."/>
            <person name="Stone C."/>
            <person name="Strader C."/>
            <person name="Tesfaye S."/>
            <person name="Thomson T."/>
            <person name="Thoulutsang Y."/>
            <person name="Thoulutsang D."/>
            <person name="Topham K."/>
            <person name="Topping I."/>
            <person name="Tsamla T."/>
            <person name="Vassiliev H."/>
            <person name="Vo A."/>
            <person name="Wangchuk T."/>
            <person name="Wangdi T."/>
            <person name="Weiand M."/>
            <person name="Wilkinson J."/>
            <person name="Wilson A."/>
            <person name="Yadav S."/>
            <person name="Young G."/>
            <person name="Yu Q."/>
            <person name="Zembek L."/>
            <person name="Zhong D."/>
            <person name="Zimmer A."/>
            <person name="Zwirko Z."/>
            <person name="Jaffe D.B."/>
            <person name="Alvarez P."/>
            <person name="Brockman W."/>
            <person name="Butler J."/>
            <person name="Chin C."/>
            <person name="Gnerre S."/>
            <person name="Grabherr M."/>
            <person name="Kleber M."/>
            <person name="Mauceli E."/>
            <person name="MacCallum I."/>
        </authorList>
    </citation>
    <scope>NUCLEOTIDE SEQUENCE [LARGE SCALE GENOMIC DNA]</scope>
    <source>
        <strain evidence="5">Tucson 14024-0371.13</strain>
    </source>
</reference>
<protein>
    <recommendedName>
        <fullName evidence="3">Fibrinogen C-terminal domain-containing protein</fullName>
    </recommendedName>
</protein>
<dbReference type="InterPro" id="IPR014716">
    <property type="entry name" value="Fibrinogen_a/b/g_C_1"/>
</dbReference>
<evidence type="ECO:0000256" key="1">
    <source>
        <dbReference type="ARBA" id="ARBA00023157"/>
    </source>
</evidence>
<organism evidence="4 5">
    <name type="scientific">Drosophila ananassae</name>
    <name type="common">Fruit fly</name>
    <dbReference type="NCBI Taxonomy" id="7217"/>
    <lineage>
        <taxon>Eukaryota</taxon>
        <taxon>Metazoa</taxon>
        <taxon>Ecdysozoa</taxon>
        <taxon>Arthropoda</taxon>
        <taxon>Hexapoda</taxon>
        <taxon>Insecta</taxon>
        <taxon>Pterygota</taxon>
        <taxon>Neoptera</taxon>
        <taxon>Endopterygota</taxon>
        <taxon>Diptera</taxon>
        <taxon>Brachycera</taxon>
        <taxon>Muscomorpha</taxon>
        <taxon>Ephydroidea</taxon>
        <taxon>Drosophilidae</taxon>
        <taxon>Drosophila</taxon>
        <taxon>Sophophora</taxon>
    </lineage>
</organism>
<keyword evidence="2" id="KW-0175">Coiled coil</keyword>
<dbReference type="KEGG" id="dan:6505775"/>
<dbReference type="Proteomes" id="UP000007801">
    <property type="component" value="Unassembled WGS sequence"/>
</dbReference>
<dbReference type="InParanoid" id="B3MV91"/>
<dbReference type="STRING" id="7217.B3MV91"/>
<keyword evidence="1" id="KW-1015">Disulfide bond</keyword>
<dbReference type="SMART" id="SM00186">
    <property type="entry name" value="FBG"/>
    <property type="match status" value="1"/>
</dbReference>
<dbReference type="PANTHER" id="PTHR19143:SF327">
    <property type="entry name" value="FI21813P1-RELATED"/>
    <property type="match status" value="1"/>
</dbReference>
<dbReference type="AlphaFoldDB" id="B3MV91"/>
<dbReference type="PROSITE" id="PS51406">
    <property type="entry name" value="FIBRINOGEN_C_2"/>
    <property type="match status" value="1"/>
</dbReference>
<dbReference type="SUPFAM" id="SSF56496">
    <property type="entry name" value="Fibrinogen C-terminal domain-like"/>
    <property type="match status" value="1"/>
</dbReference>
<dbReference type="SMR" id="B3MV91"/>
<dbReference type="CDD" id="cd00087">
    <property type="entry name" value="FReD"/>
    <property type="match status" value="1"/>
</dbReference>
<dbReference type="GO" id="GO:0005615">
    <property type="term" value="C:extracellular space"/>
    <property type="evidence" value="ECO:0007669"/>
    <property type="project" value="TreeGrafter"/>
</dbReference>
<feature type="domain" description="Fibrinogen C-terminal" evidence="3">
    <location>
        <begin position="59"/>
        <end position="262"/>
    </location>
</feature>
<name>B3MV91_DROAN</name>
<dbReference type="Pfam" id="PF00147">
    <property type="entry name" value="Fibrinogen_C"/>
    <property type="match status" value="1"/>
</dbReference>
<feature type="coiled-coil region" evidence="2">
    <location>
        <begin position="24"/>
        <end position="58"/>
    </location>
</feature>
<evidence type="ECO:0000313" key="4">
    <source>
        <dbReference type="EMBL" id="EDV33156.2"/>
    </source>
</evidence>
<dbReference type="OrthoDB" id="6145874at2759"/>
<evidence type="ECO:0000259" key="3">
    <source>
        <dbReference type="PROSITE" id="PS51406"/>
    </source>
</evidence>
<gene>
    <name evidence="4" type="primary">Dana\GF23129</name>
    <name evidence="4" type="synonym">dana_GLEANR_779</name>
    <name evidence="4" type="ORF">GF23129</name>
</gene>
<sequence>MEILEIKNDIKKKDELLNAKYIEIQEKNDQAKSKDDQNRELTNRLKIISQNLSNANEKLSKSDETNFCPYTGSGTFHIQIPKSFEAPCNGSGWMVIQRRMDGSVDFDRTWNEYKEGFGNLTGEFFIGLEKLHLLTHARPHELKILMGDIHGDTAVAHYDDFKIGNEEKLYALEVLGKFSGDAGDSLKYHKNMKFSTFDKDNYGKCGRYYAAGWWFNHCSESSLNGNFKRNGQLMGIRGIFWSSWKKSKVSLTFVQMMIKPKDNVMKKSV</sequence>
<dbReference type="GeneID" id="6505775"/>
<keyword evidence="5" id="KW-1185">Reference proteome</keyword>
<dbReference type="InterPro" id="IPR036056">
    <property type="entry name" value="Fibrinogen-like_C"/>
</dbReference>
<dbReference type="HOGENOM" id="CLU_038628_1_2_1"/>
<accession>B3MV91</accession>